<evidence type="ECO:0000256" key="2">
    <source>
        <dbReference type="ARBA" id="ARBA00023002"/>
    </source>
</evidence>
<dbReference type="AlphaFoldDB" id="A0A7J0A6D4"/>
<dbReference type="InterPro" id="IPR036291">
    <property type="entry name" value="NAD(P)-bd_dom_sf"/>
</dbReference>
<proteinExistence type="inferred from homology"/>
<name>A0A7J0A6D4_9BACE</name>
<dbReference type="InterPro" id="IPR020904">
    <property type="entry name" value="Sc_DH/Rdtase_CS"/>
</dbReference>
<dbReference type="Proteomes" id="UP000491181">
    <property type="component" value="Unassembled WGS sequence"/>
</dbReference>
<comment type="similarity">
    <text evidence="1 3">Belongs to the short-chain dehydrogenases/reductases (SDR) family.</text>
</comment>
<dbReference type="SUPFAM" id="SSF51735">
    <property type="entry name" value="NAD(P)-binding Rossmann-fold domains"/>
    <property type="match status" value="1"/>
</dbReference>
<dbReference type="PROSITE" id="PS00061">
    <property type="entry name" value="ADH_SHORT"/>
    <property type="match status" value="1"/>
</dbReference>
<dbReference type="InterPro" id="IPR051911">
    <property type="entry name" value="SDR_oxidoreductase"/>
</dbReference>
<dbReference type="EMBL" id="BLLS01000142">
    <property type="protein sequence ID" value="GFH87975.1"/>
    <property type="molecule type" value="Genomic_DNA"/>
</dbReference>
<evidence type="ECO:0000256" key="3">
    <source>
        <dbReference type="RuleBase" id="RU000363"/>
    </source>
</evidence>
<reference evidence="4 5" key="1">
    <citation type="journal article" date="2020" name="Microbiome">
        <title>Single-cell genomics of uncultured bacteria reveals dietary fiber responders in the mouse gut microbiota.</title>
        <authorList>
            <person name="Chijiiwa R."/>
            <person name="Hosokawa M."/>
            <person name="Kogawa M."/>
            <person name="Nishikawa Y."/>
            <person name="Ide K."/>
            <person name="Sakanashi C."/>
            <person name="Takahashi K."/>
            <person name="Takeyama H."/>
        </authorList>
    </citation>
    <scope>NUCLEOTIDE SEQUENCE [LARGE SCALE GENOMIC DNA]</scope>
    <source>
        <strain evidence="4">IMSAGC_001</strain>
    </source>
</reference>
<protein>
    <submittedName>
        <fullName evidence="4">3-oxoacyl-[acyl-carrier-protein] reductase FabG</fullName>
        <ecNumber evidence="4">1.1.1.100</ecNumber>
    </submittedName>
</protein>
<sequence>MTEENLNRLLYLLEIYYMQSQIILITGASSGFGKFTAQMLSEQGHIVYGTSRKASENMNNVKMLVVDVTSPLSIRQAVEQIISEQGRIDVLINNAGIGISGALELATEDEVNKQMNTNFFGVVNMCREVLPVMRKARKGKIINISSIGGVTGIPYQGFYSASKFAVEGYSEALALEVHPFNIKVCLVEPGDFNTGFTDNRNISELTRLDADYGESFLKSLKIIEKEERNGCHPRKLAAAICKIVVCKNPPFRTKVGPLVQVLFAKSKRWLPDAVMQYALRIFYAIK</sequence>
<comment type="caution">
    <text evidence="4">The sequence shown here is derived from an EMBL/GenBank/DDBJ whole genome shotgun (WGS) entry which is preliminary data.</text>
</comment>
<gene>
    <name evidence="4" type="primary">fabG_3</name>
    <name evidence="4" type="ORF">IMSAGC001_03410</name>
</gene>
<organism evidence="4 5">
    <name type="scientific">Bacteroides acidifaciens</name>
    <dbReference type="NCBI Taxonomy" id="85831"/>
    <lineage>
        <taxon>Bacteria</taxon>
        <taxon>Pseudomonadati</taxon>
        <taxon>Bacteroidota</taxon>
        <taxon>Bacteroidia</taxon>
        <taxon>Bacteroidales</taxon>
        <taxon>Bacteroidaceae</taxon>
        <taxon>Bacteroides</taxon>
    </lineage>
</organism>
<dbReference type="PANTHER" id="PTHR43976">
    <property type="entry name" value="SHORT CHAIN DEHYDROGENASE"/>
    <property type="match status" value="1"/>
</dbReference>
<dbReference type="PRINTS" id="PR00080">
    <property type="entry name" value="SDRFAMILY"/>
</dbReference>
<dbReference type="GO" id="GO:0004316">
    <property type="term" value="F:3-oxoacyl-[acyl-carrier-protein] reductase (NADPH) activity"/>
    <property type="evidence" value="ECO:0007669"/>
    <property type="project" value="UniProtKB-EC"/>
</dbReference>
<dbReference type="CDD" id="cd05374">
    <property type="entry name" value="17beta-HSD-like_SDR_c"/>
    <property type="match status" value="1"/>
</dbReference>
<dbReference type="EC" id="1.1.1.100" evidence="4"/>
<dbReference type="Pfam" id="PF00106">
    <property type="entry name" value="adh_short"/>
    <property type="match status" value="1"/>
</dbReference>
<evidence type="ECO:0000313" key="4">
    <source>
        <dbReference type="EMBL" id="GFH87975.1"/>
    </source>
</evidence>
<evidence type="ECO:0000256" key="1">
    <source>
        <dbReference type="ARBA" id="ARBA00006484"/>
    </source>
</evidence>
<dbReference type="Gene3D" id="3.40.50.720">
    <property type="entry name" value="NAD(P)-binding Rossmann-like Domain"/>
    <property type="match status" value="1"/>
</dbReference>
<dbReference type="InterPro" id="IPR002347">
    <property type="entry name" value="SDR_fam"/>
</dbReference>
<evidence type="ECO:0000313" key="5">
    <source>
        <dbReference type="Proteomes" id="UP000491181"/>
    </source>
</evidence>
<dbReference type="PANTHER" id="PTHR43976:SF16">
    <property type="entry name" value="SHORT-CHAIN DEHYDROGENASE_REDUCTASE FAMILY PROTEIN"/>
    <property type="match status" value="1"/>
</dbReference>
<accession>A0A7J0A6D4</accession>
<keyword evidence="2 4" id="KW-0560">Oxidoreductase</keyword>
<dbReference type="PRINTS" id="PR00081">
    <property type="entry name" value="GDHRDH"/>
</dbReference>